<dbReference type="AlphaFoldDB" id="A0A6L2MWR0"/>
<sequence length="131" mass="14953">MDIRIRDQILQPKESFRYLGSVLHRSGRIVDDVAHRIRAGWMKWKAASGILCDKRIPLKLKGKFYRATIRPAMLYGSECWQITKALAFRVEVAELRMLREACIFPITKTKSKSGVSLAGVGGLFLKLSLRF</sequence>
<dbReference type="PANTHER" id="PTHR46238:SF11">
    <property type="entry name" value="AGAMOUS-LIKE MADS-BOX PROTEIN AGL16"/>
    <property type="match status" value="1"/>
</dbReference>
<protein>
    <submittedName>
        <fullName evidence="1">Retrovirus-related Pol polyprotein LINE-1</fullName>
    </submittedName>
</protein>
<dbReference type="EMBL" id="BKCJ010007670">
    <property type="protein sequence ID" value="GEU78428.1"/>
    <property type="molecule type" value="Genomic_DNA"/>
</dbReference>
<accession>A0A6L2MWR0</accession>
<reference evidence="1" key="1">
    <citation type="journal article" date="2019" name="Sci. Rep.">
        <title>Draft genome of Tanacetum cinerariifolium, the natural source of mosquito coil.</title>
        <authorList>
            <person name="Yamashiro T."/>
            <person name="Shiraishi A."/>
            <person name="Satake H."/>
            <person name="Nakayama K."/>
        </authorList>
    </citation>
    <scope>NUCLEOTIDE SEQUENCE</scope>
</reference>
<organism evidence="1">
    <name type="scientific">Tanacetum cinerariifolium</name>
    <name type="common">Dalmatian daisy</name>
    <name type="synonym">Chrysanthemum cinerariifolium</name>
    <dbReference type="NCBI Taxonomy" id="118510"/>
    <lineage>
        <taxon>Eukaryota</taxon>
        <taxon>Viridiplantae</taxon>
        <taxon>Streptophyta</taxon>
        <taxon>Embryophyta</taxon>
        <taxon>Tracheophyta</taxon>
        <taxon>Spermatophyta</taxon>
        <taxon>Magnoliopsida</taxon>
        <taxon>eudicotyledons</taxon>
        <taxon>Gunneridae</taxon>
        <taxon>Pentapetalae</taxon>
        <taxon>asterids</taxon>
        <taxon>campanulids</taxon>
        <taxon>Asterales</taxon>
        <taxon>Asteraceae</taxon>
        <taxon>Asteroideae</taxon>
        <taxon>Anthemideae</taxon>
        <taxon>Anthemidinae</taxon>
        <taxon>Tanacetum</taxon>
    </lineage>
</organism>
<proteinExistence type="predicted"/>
<dbReference type="PANTHER" id="PTHR46238">
    <property type="entry name" value="REVERSE TRANSCRIPTASE DOMAIN-CONTAINING PROTEIN"/>
    <property type="match status" value="1"/>
</dbReference>
<name>A0A6L2MWR0_TANCI</name>
<evidence type="ECO:0000313" key="1">
    <source>
        <dbReference type="EMBL" id="GEU78428.1"/>
    </source>
</evidence>
<gene>
    <name evidence="1" type="ORF">Tci_050406</name>
</gene>
<comment type="caution">
    <text evidence="1">The sequence shown here is derived from an EMBL/GenBank/DDBJ whole genome shotgun (WGS) entry which is preliminary data.</text>
</comment>